<gene>
    <name evidence="1" type="ORF">NG665_00120</name>
</gene>
<dbReference type="EMBL" id="CP099547">
    <property type="protein sequence ID" value="USR79439.1"/>
    <property type="molecule type" value="Genomic_DNA"/>
</dbReference>
<dbReference type="RefSeq" id="WP_252673308.1">
    <property type="nucleotide sequence ID" value="NZ_CP099547.1"/>
</dbReference>
<dbReference type="Proteomes" id="UP001056109">
    <property type="component" value="Chromosome"/>
</dbReference>
<reference evidence="1" key="1">
    <citation type="submission" date="2022-06" db="EMBL/GenBank/DDBJ databases">
        <title>Complete Genome Sequence of Arcanobacterium pinnipediorum strain DSM 28752 isolated from a harbour seal.</title>
        <authorList>
            <person name="Borowiak M."/>
            <person name="Kreitlow A."/>
            <person name="Alssahen M."/>
            <person name="Malorny B."/>
            <person name="Laemmler C."/>
            <person name="Prenger-Berninghoff E."/>
            <person name="Siebert U."/>
            <person name="Ploetz M."/>
            <person name="Abdulmawjood A."/>
        </authorList>
    </citation>
    <scope>NUCLEOTIDE SEQUENCE</scope>
    <source>
        <strain evidence="1">DSM 28752</strain>
    </source>
</reference>
<sequence>MKKFFAGLSIALVSVAGLVGCSPSIDKEALRDEVIEGALSVYPDEIRSQKNVEEFVECSVGRAWDEMSDEQIRELDEIVSKNGAAGAEDLPPEITSIVAKHAIDCQKEFPIELGQ</sequence>
<evidence type="ECO:0008006" key="3">
    <source>
        <dbReference type="Google" id="ProtNLM"/>
    </source>
</evidence>
<dbReference type="PROSITE" id="PS51257">
    <property type="entry name" value="PROKAR_LIPOPROTEIN"/>
    <property type="match status" value="1"/>
</dbReference>
<name>A0ABY5AJL6_9ACTO</name>
<organism evidence="1 2">
    <name type="scientific">Arcanobacterium pinnipediorum</name>
    <dbReference type="NCBI Taxonomy" id="1503041"/>
    <lineage>
        <taxon>Bacteria</taxon>
        <taxon>Bacillati</taxon>
        <taxon>Actinomycetota</taxon>
        <taxon>Actinomycetes</taxon>
        <taxon>Actinomycetales</taxon>
        <taxon>Actinomycetaceae</taxon>
        <taxon>Arcanobacterium</taxon>
    </lineage>
</organism>
<evidence type="ECO:0000313" key="2">
    <source>
        <dbReference type="Proteomes" id="UP001056109"/>
    </source>
</evidence>
<evidence type="ECO:0000313" key="1">
    <source>
        <dbReference type="EMBL" id="USR79439.1"/>
    </source>
</evidence>
<proteinExistence type="predicted"/>
<keyword evidence="2" id="KW-1185">Reference proteome</keyword>
<accession>A0ABY5AJL6</accession>
<protein>
    <recommendedName>
        <fullName evidence="3">Lipoprotein</fullName>
    </recommendedName>
</protein>